<comment type="subcellular location">
    <subcellularLocation>
        <location evidence="1">Cell membrane</location>
        <topology evidence="1">Single-pass membrane protein</topology>
    </subcellularLocation>
    <subcellularLocation>
        <location evidence="7">Cell membrane</location>
        <topology evidence="7">Single-pass type II membrane protein</topology>
    </subcellularLocation>
</comment>
<name>A0A9X0XI87_9BURK</name>
<comment type="caution">
    <text evidence="9">The sequence shown here is derived from an EMBL/GenBank/DDBJ whole genome shotgun (WGS) entry which is preliminary data.</text>
</comment>
<evidence type="ECO:0000313" key="10">
    <source>
        <dbReference type="Proteomes" id="UP000643207"/>
    </source>
</evidence>
<keyword evidence="3" id="KW-1003">Cell membrane</keyword>
<proteinExistence type="inferred from homology"/>
<keyword evidence="6 8" id="KW-0472">Membrane</keyword>
<dbReference type="GO" id="GO:0022857">
    <property type="term" value="F:transmembrane transporter activity"/>
    <property type="evidence" value="ECO:0007669"/>
    <property type="project" value="InterPro"/>
</dbReference>
<keyword evidence="4 7" id="KW-0812">Transmembrane</keyword>
<dbReference type="PANTHER" id="PTHR30558">
    <property type="entry name" value="EXBD MEMBRANE COMPONENT OF PMF-DRIVEN MACROMOLECULE IMPORT SYSTEM"/>
    <property type="match status" value="1"/>
</dbReference>
<keyword evidence="10" id="KW-1185">Reference proteome</keyword>
<dbReference type="PANTHER" id="PTHR30558:SF7">
    <property type="entry name" value="TOL-PAL SYSTEM PROTEIN TOLR"/>
    <property type="match status" value="1"/>
</dbReference>
<keyword evidence="7" id="KW-0813">Transport</keyword>
<evidence type="ECO:0000256" key="4">
    <source>
        <dbReference type="ARBA" id="ARBA00022692"/>
    </source>
</evidence>
<dbReference type="EMBL" id="JAERRA010000002">
    <property type="protein sequence ID" value="MBL0720418.1"/>
    <property type="molecule type" value="Genomic_DNA"/>
</dbReference>
<dbReference type="GO" id="GO:0015031">
    <property type="term" value="P:protein transport"/>
    <property type="evidence" value="ECO:0007669"/>
    <property type="project" value="UniProtKB-KW"/>
</dbReference>
<evidence type="ECO:0000256" key="3">
    <source>
        <dbReference type="ARBA" id="ARBA00022475"/>
    </source>
</evidence>
<feature type="transmembrane region" description="Helical" evidence="8">
    <location>
        <begin position="21"/>
        <end position="41"/>
    </location>
</feature>
<keyword evidence="5 8" id="KW-1133">Transmembrane helix</keyword>
<evidence type="ECO:0000256" key="8">
    <source>
        <dbReference type="SAM" id="Phobius"/>
    </source>
</evidence>
<evidence type="ECO:0000256" key="5">
    <source>
        <dbReference type="ARBA" id="ARBA00022989"/>
    </source>
</evidence>
<dbReference type="GO" id="GO:0005886">
    <property type="term" value="C:plasma membrane"/>
    <property type="evidence" value="ECO:0007669"/>
    <property type="project" value="UniProtKB-SubCell"/>
</dbReference>
<protein>
    <submittedName>
        <fullName evidence="9">Biopolymer transporter ExbD</fullName>
    </submittedName>
</protein>
<dbReference type="InterPro" id="IPR003400">
    <property type="entry name" value="ExbD"/>
</dbReference>
<dbReference type="Gene3D" id="3.30.420.270">
    <property type="match status" value="1"/>
</dbReference>
<evidence type="ECO:0000256" key="6">
    <source>
        <dbReference type="ARBA" id="ARBA00023136"/>
    </source>
</evidence>
<comment type="similarity">
    <text evidence="2 7">Belongs to the ExbD/TolR family.</text>
</comment>
<dbReference type="Pfam" id="PF02472">
    <property type="entry name" value="ExbD"/>
    <property type="match status" value="1"/>
</dbReference>
<evidence type="ECO:0000313" key="9">
    <source>
        <dbReference type="EMBL" id="MBL0720418.1"/>
    </source>
</evidence>
<keyword evidence="7" id="KW-0653">Protein transport</keyword>
<reference evidence="9 10" key="1">
    <citation type="submission" date="2021-01" db="EMBL/GenBank/DDBJ databases">
        <title>Piscinibacter sp. Jin2 Genome sequencing and assembly.</title>
        <authorList>
            <person name="Kim I."/>
        </authorList>
    </citation>
    <scope>NUCLEOTIDE SEQUENCE [LARGE SCALE GENOMIC DNA]</scope>
    <source>
        <strain evidence="9 10">Jin2</strain>
    </source>
</reference>
<evidence type="ECO:0000256" key="2">
    <source>
        <dbReference type="ARBA" id="ARBA00005811"/>
    </source>
</evidence>
<sequence>MPAMASRGGSRRRTMSEINMVPFIDVMLVLLIIFMVSAPLISPSSIDVPSVGQAKRAPDRVIEIVVASDNQLKLRVNGRDHATVSAADLAGRVKTLQDQTEPGLTETPKAGAAAAPRAVDPASITPVIISADRNIKYDEVVKVMDSLQRGGVQRIGLAVKTGS</sequence>
<dbReference type="RefSeq" id="WP_201826844.1">
    <property type="nucleotide sequence ID" value="NZ_JAERRA010000002.1"/>
</dbReference>
<organism evidence="9 10">
    <name type="scientific">Aquariibacter lacus</name>
    <dbReference type="NCBI Taxonomy" id="2801332"/>
    <lineage>
        <taxon>Bacteria</taxon>
        <taxon>Pseudomonadati</taxon>
        <taxon>Pseudomonadota</taxon>
        <taxon>Betaproteobacteria</taxon>
        <taxon>Burkholderiales</taxon>
        <taxon>Sphaerotilaceae</taxon>
        <taxon>Aquariibacter</taxon>
    </lineage>
</organism>
<evidence type="ECO:0000256" key="7">
    <source>
        <dbReference type="RuleBase" id="RU003879"/>
    </source>
</evidence>
<gene>
    <name evidence="9" type="ORF">JI742_11015</name>
</gene>
<dbReference type="Proteomes" id="UP000643207">
    <property type="component" value="Unassembled WGS sequence"/>
</dbReference>
<accession>A0A9X0XI87</accession>
<evidence type="ECO:0000256" key="1">
    <source>
        <dbReference type="ARBA" id="ARBA00004162"/>
    </source>
</evidence>
<dbReference type="AlphaFoldDB" id="A0A9X0XI87"/>